<dbReference type="OrthoDB" id="278212at2759"/>
<feature type="compositionally biased region" description="Polar residues" evidence="1">
    <location>
        <begin position="155"/>
        <end position="164"/>
    </location>
</feature>
<evidence type="ECO:0000256" key="1">
    <source>
        <dbReference type="SAM" id="MobiDB-lite"/>
    </source>
</evidence>
<keyword evidence="3" id="KW-1185">Reference proteome</keyword>
<dbReference type="PANTHER" id="PTHR10826:SF1">
    <property type="entry name" value="COMPLEMENT COMPONENT 1 Q SUBCOMPONENT-BINDING PROTEIN, MITOCHONDRIAL"/>
    <property type="match status" value="1"/>
</dbReference>
<dbReference type="Pfam" id="PF02330">
    <property type="entry name" value="MAM33"/>
    <property type="match status" value="1"/>
</dbReference>
<reference evidence="2 3" key="1">
    <citation type="submission" date="2017-06" db="EMBL/GenBank/DDBJ databases">
        <title>Ant-infecting Ophiocordyceps genomes reveal a high diversity of potential behavioral manipulation genes and a possible major role for enterotoxins.</title>
        <authorList>
            <person name="De Bekker C."/>
            <person name="Evans H.C."/>
            <person name="Brachmann A."/>
            <person name="Hughes D.P."/>
        </authorList>
    </citation>
    <scope>NUCLEOTIDE SEQUENCE [LARGE SCALE GENOMIC DNA]</scope>
    <source>
        <strain evidence="2 3">1348a</strain>
    </source>
</reference>
<evidence type="ECO:0000313" key="3">
    <source>
        <dbReference type="Proteomes" id="UP000224854"/>
    </source>
</evidence>
<proteinExistence type="predicted"/>
<dbReference type="PANTHER" id="PTHR10826">
    <property type="entry name" value="COMPLEMENT COMPONENT 1"/>
    <property type="match status" value="1"/>
</dbReference>
<protein>
    <recommendedName>
        <fullName evidence="4">Mitochondrial glyco protein</fullName>
    </recommendedName>
</protein>
<dbReference type="GO" id="GO:0005759">
    <property type="term" value="C:mitochondrial matrix"/>
    <property type="evidence" value="ECO:0007669"/>
    <property type="project" value="InterPro"/>
</dbReference>
<dbReference type="GO" id="GO:0042256">
    <property type="term" value="P:cytosolic ribosome assembly"/>
    <property type="evidence" value="ECO:0007669"/>
    <property type="project" value="TreeGrafter"/>
</dbReference>
<feature type="compositionally biased region" description="Acidic residues" evidence="1">
    <location>
        <begin position="134"/>
        <end position="151"/>
    </location>
</feature>
<dbReference type="Gene3D" id="3.10.280.10">
    <property type="entry name" value="Mitochondrial glycoprotein"/>
    <property type="match status" value="1"/>
</dbReference>
<sequence length="309" mass="33958">MLALRALARSTPRALARTIAPSLRQSLARPRTLSAGPLAMRHTSMPSHAAFSTTVFRAASSSETDEDLSCKLDSELQIEEELRNGEQQPTSVKDFLENSPFELVDKPGQDTVKLVRKFGDEQITVSFSIADISDYESMPDDPALSDEELGEGDMQNPNRQNQVPLSGGARSAPAQEQMEEEEDEDIGEEPPSTPISLTIVVEKPGKTAGALTIDAMAADGNVSVENVFFYDDAKLAKVDTPESAQKRARTYPGPPFGSLDEDLQVLVERYLEERGINQAMSIFVADFADVKEQKEYTRWLGNVKKFIDA</sequence>
<comment type="caution">
    <text evidence="2">The sequence shown here is derived from an EMBL/GenBank/DDBJ whole genome shotgun (WGS) entry which is preliminary data.</text>
</comment>
<dbReference type="SUPFAM" id="SSF54529">
    <property type="entry name" value="Mitochondrial glycoprotein MAM33-like"/>
    <property type="match status" value="1"/>
</dbReference>
<organism evidence="2 3">
    <name type="scientific">Ophiocordyceps australis</name>
    <dbReference type="NCBI Taxonomy" id="1399860"/>
    <lineage>
        <taxon>Eukaryota</taxon>
        <taxon>Fungi</taxon>
        <taxon>Dikarya</taxon>
        <taxon>Ascomycota</taxon>
        <taxon>Pezizomycotina</taxon>
        <taxon>Sordariomycetes</taxon>
        <taxon>Hypocreomycetidae</taxon>
        <taxon>Hypocreales</taxon>
        <taxon>Ophiocordycipitaceae</taxon>
        <taxon>Ophiocordyceps</taxon>
    </lineage>
</organism>
<dbReference type="AlphaFoldDB" id="A0A2C5Z8E9"/>
<gene>
    <name evidence="2" type="ORF">CDD82_4058</name>
</gene>
<evidence type="ECO:0000313" key="2">
    <source>
        <dbReference type="EMBL" id="PHH76296.1"/>
    </source>
</evidence>
<feature type="compositionally biased region" description="Acidic residues" evidence="1">
    <location>
        <begin position="177"/>
        <end position="188"/>
    </location>
</feature>
<evidence type="ECO:0008006" key="4">
    <source>
        <dbReference type="Google" id="ProtNLM"/>
    </source>
</evidence>
<accession>A0A2C5Z8E9</accession>
<dbReference type="EMBL" id="NJEU01000325">
    <property type="protein sequence ID" value="PHH76296.1"/>
    <property type="molecule type" value="Genomic_DNA"/>
</dbReference>
<dbReference type="Proteomes" id="UP000224854">
    <property type="component" value="Unassembled WGS sequence"/>
</dbReference>
<name>A0A2C5Z8E9_9HYPO</name>
<dbReference type="InterPro" id="IPR003428">
    <property type="entry name" value="MAM33"/>
</dbReference>
<feature type="region of interest" description="Disordered" evidence="1">
    <location>
        <begin position="134"/>
        <end position="193"/>
    </location>
</feature>
<dbReference type="InterPro" id="IPR036561">
    <property type="entry name" value="MAM33_sf"/>
</dbReference>